<feature type="transmembrane region" description="Helical" evidence="8">
    <location>
        <begin position="368"/>
        <end position="390"/>
    </location>
</feature>
<feature type="transmembrane region" description="Helical" evidence="8">
    <location>
        <begin position="429"/>
        <end position="448"/>
    </location>
</feature>
<sequence length="676" mass="71461">MATPVDNEQAFAAERIRAIVEPFPGRLEFAIRLAVICALTTLVVEIYQTPEPALTAYVAFFVMKPDRATSVVISAVLLLLITLIVSTVLLITMQVIDAPLWRVVAMTLVSFCMLFAASASKLKPIAAIVALIAAYALDLLGTAHIGEIATRALLYAWLFVGIPAGVSIVVNLVAGPAPRRLAGRALAHRLRVGATLLRSPDENTRRLFLACLHEGAGEVPAWLKLAGAEKTSPAQDIAALKQATQATAAILAMLDVIAREPATPQTGRLCEHIAQTLDEMAAILQTGNYPVDITLAQIDGESALSPLVAAALAELRAALAGFAEPPPTALQPPPAAKSTGGFFVPDAFANPAHVQYALKTTAAAMFCYVVYSLLNWPGIHTCLITCYIVSLGTTAETVEKLTLRIVGCLIGAAAGIAAIVFLMPNVTSIGALMAIVFVATLFSGWIAAGSPRVSYIGFQIAFAFFLCVIQGPSPAFDMTTARDRVIGILFGNLVVAVVFTQIWPVSVAKRIDPAIAALLRRLAAMAGSDTQPRRWALAAEAQAALGAIEQDLDLSRYEPSSIRPAPGWLDRRRRVADAVALLQGPLLIDSAREPLAVAALASRLDRLAATFGPDTTGQATLPASEHADSPRYSGDAAKANALGATHALVDPFLARLEDAVNRPVEDENGRADYVRA</sequence>
<comment type="subcellular location">
    <subcellularLocation>
        <location evidence="1">Cell membrane</location>
        <topology evidence="1">Multi-pass membrane protein</topology>
    </subcellularLocation>
</comment>
<evidence type="ECO:0000256" key="7">
    <source>
        <dbReference type="SAM" id="MobiDB-lite"/>
    </source>
</evidence>
<evidence type="ECO:0000256" key="8">
    <source>
        <dbReference type="SAM" id="Phobius"/>
    </source>
</evidence>
<evidence type="ECO:0000313" key="10">
    <source>
        <dbReference type="EMBL" id="VVD32292.1"/>
    </source>
</evidence>
<evidence type="ECO:0000256" key="6">
    <source>
        <dbReference type="ARBA" id="ARBA00043993"/>
    </source>
</evidence>
<feature type="transmembrane region" description="Helical" evidence="8">
    <location>
        <begin position="125"/>
        <end position="146"/>
    </location>
</feature>
<dbReference type="EMBL" id="LR699554">
    <property type="protein sequence ID" value="VVD32292.1"/>
    <property type="molecule type" value="Genomic_DNA"/>
</dbReference>
<evidence type="ECO:0000256" key="1">
    <source>
        <dbReference type="ARBA" id="ARBA00004651"/>
    </source>
</evidence>
<evidence type="ECO:0000259" key="9">
    <source>
        <dbReference type="Pfam" id="PF13515"/>
    </source>
</evidence>
<keyword evidence="4 8" id="KW-1133">Transmembrane helix</keyword>
<dbReference type="InterPro" id="IPR049453">
    <property type="entry name" value="Memb_transporter_dom"/>
</dbReference>
<feature type="transmembrane region" description="Helical" evidence="8">
    <location>
        <begin position="99"/>
        <end position="118"/>
    </location>
</feature>
<feature type="domain" description="Integral membrane bound transporter" evidence="9">
    <location>
        <begin position="367"/>
        <end position="498"/>
    </location>
</feature>
<accession>A0A5Q4YXG0</accession>
<proteinExistence type="inferred from homology"/>
<dbReference type="RefSeq" id="WP_007176661.1">
    <property type="nucleotide sequence ID" value="NZ_LR699554.1"/>
</dbReference>
<dbReference type="PANTHER" id="PTHR30509">
    <property type="entry name" value="P-HYDROXYBENZOIC ACID EFFLUX PUMP SUBUNIT-RELATED"/>
    <property type="match status" value="1"/>
</dbReference>
<feature type="transmembrane region" description="Helical" evidence="8">
    <location>
        <begin position="152"/>
        <end position="174"/>
    </location>
</feature>
<keyword evidence="5 8" id="KW-0472">Membrane</keyword>
<dbReference type="Pfam" id="PF13515">
    <property type="entry name" value="FUSC_2"/>
    <property type="match status" value="1"/>
</dbReference>
<keyword evidence="11" id="KW-1185">Reference proteome</keyword>
<feature type="region of interest" description="Disordered" evidence="7">
    <location>
        <begin position="613"/>
        <end position="634"/>
    </location>
</feature>
<keyword evidence="3 8" id="KW-0812">Transmembrane</keyword>
<protein>
    <submittedName>
        <fullName evidence="10">Transmembrane protein</fullName>
    </submittedName>
</protein>
<evidence type="ECO:0000313" key="11">
    <source>
        <dbReference type="Proteomes" id="UP000325811"/>
    </source>
</evidence>
<evidence type="ECO:0000256" key="4">
    <source>
        <dbReference type="ARBA" id="ARBA00022989"/>
    </source>
</evidence>
<organism evidence="10 11">
    <name type="scientific">Paraburkholderia dioscoreae</name>
    <dbReference type="NCBI Taxonomy" id="2604047"/>
    <lineage>
        <taxon>Bacteria</taxon>
        <taxon>Pseudomonadati</taxon>
        <taxon>Pseudomonadota</taxon>
        <taxon>Betaproteobacteria</taxon>
        <taxon>Burkholderiales</taxon>
        <taxon>Burkholderiaceae</taxon>
        <taxon>Paraburkholderia</taxon>
    </lineage>
</organism>
<dbReference type="PANTHER" id="PTHR30509:SF9">
    <property type="entry name" value="MULTIDRUG RESISTANCE PROTEIN MDTO"/>
    <property type="match status" value="1"/>
</dbReference>
<dbReference type="AlphaFoldDB" id="A0A5Q4YXG0"/>
<feature type="transmembrane region" description="Helical" evidence="8">
    <location>
        <begin position="485"/>
        <end position="503"/>
    </location>
</feature>
<evidence type="ECO:0000256" key="3">
    <source>
        <dbReference type="ARBA" id="ARBA00022692"/>
    </source>
</evidence>
<evidence type="ECO:0000256" key="2">
    <source>
        <dbReference type="ARBA" id="ARBA00022475"/>
    </source>
</evidence>
<dbReference type="GO" id="GO:0005886">
    <property type="term" value="C:plasma membrane"/>
    <property type="evidence" value="ECO:0007669"/>
    <property type="project" value="UniProtKB-SubCell"/>
</dbReference>
<keyword evidence="2" id="KW-1003">Cell membrane</keyword>
<feature type="transmembrane region" description="Helical" evidence="8">
    <location>
        <begin position="68"/>
        <end position="93"/>
    </location>
</feature>
<comment type="similarity">
    <text evidence="6">Belongs to the YccS/YhfK family.</text>
</comment>
<reference evidence="10 11" key="1">
    <citation type="submission" date="2019-08" db="EMBL/GenBank/DDBJ databases">
        <authorList>
            <person name="Herpell B J."/>
        </authorList>
    </citation>
    <scope>NUCLEOTIDE SEQUENCE [LARGE SCALE GENOMIC DNA]</scope>
    <source>
        <strain evidence="11">Msb3</strain>
    </source>
</reference>
<dbReference type="KEGG" id="pdio:PDMSB3_0994.1"/>
<gene>
    <name evidence="10" type="ORF">PDMSB3_0994</name>
</gene>
<dbReference type="Proteomes" id="UP000325811">
    <property type="component" value="Chromosome II"/>
</dbReference>
<evidence type="ECO:0000256" key="5">
    <source>
        <dbReference type="ARBA" id="ARBA00023136"/>
    </source>
</evidence>
<feature type="transmembrane region" description="Helical" evidence="8">
    <location>
        <begin position="454"/>
        <end position="473"/>
    </location>
</feature>
<name>A0A5Q4YXG0_9BURK</name>
<feature type="transmembrane region" description="Helical" evidence="8">
    <location>
        <begin position="402"/>
        <end position="422"/>
    </location>
</feature>